<dbReference type="Pfam" id="PF09976">
    <property type="entry name" value="TPR_21"/>
    <property type="match status" value="1"/>
</dbReference>
<evidence type="ECO:0000259" key="10">
    <source>
        <dbReference type="Pfam" id="PF09976"/>
    </source>
</evidence>
<protein>
    <recommendedName>
        <fullName evidence="8">Ancillary SecYEG translocon subunit</fullName>
    </recommendedName>
</protein>
<evidence type="ECO:0000256" key="4">
    <source>
        <dbReference type="ARBA" id="ARBA00022989"/>
    </source>
</evidence>
<sequence length="228" mass="25065">MSVHLTEEEQLETLKRWWRDYGKLIVIAIVVAVATYFGITEWKKNQQQKAEQASVVYEQLLQAVSVQPGQTLDAEKRSSVNQLANQLKSGGSGLYAHNAALFLARLAVEEGNLEQAATELKWVLDNKPAAATEQVARLRLARVLIANSQLDEAEKLLGNPAEAFKSEYAEVQGDIFSARGDVNAARASYEQALADNDVQQQERSMLLQLKLDDLKLAPAASASAENAQ</sequence>
<organism evidence="11 12">
    <name type="scientific">Cellvibrio polysaccharolyticus</name>
    <dbReference type="NCBI Taxonomy" id="2082724"/>
    <lineage>
        <taxon>Bacteria</taxon>
        <taxon>Pseudomonadati</taxon>
        <taxon>Pseudomonadota</taxon>
        <taxon>Gammaproteobacteria</taxon>
        <taxon>Cellvibrionales</taxon>
        <taxon>Cellvibrionaceae</taxon>
        <taxon>Cellvibrio</taxon>
    </lineage>
</organism>
<accession>A0A928V744</accession>
<evidence type="ECO:0000313" key="11">
    <source>
        <dbReference type="EMBL" id="MBE8717887.1"/>
    </source>
</evidence>
<dbReference type="RefSeq" id="WP_193910024.1">
    <property type="nucleotide sequence ID" value="NZ_PRDL01000001.1"/>
</dbReference>
<dbReference type="SUPFAM" id="SSF48452">
    <property type="entry name" value="TPR-like"/>
    <property type="match status" value="1"/>
</dbReference>
<evidence type="ECO:0000313" key="12">
    <source>
        <dbReference type="Proteomes" id="UP000652567"/>
    </source>
</evidence>
<keyword evidence="12" id="KW-1185">Reference proteome</keyword>
<evidence type="ECO:0000256" key="9">
    <source>
        <dbReference type="SAM" id="Phobius"/>
    </source>
</evidence>
<keyword evidence="2" id="KW-1003">Cell membrane</keyword>
<feature type="transmembrane region" description="Helical" evidence="9">
    <location>
        <begin position="21"/>
        <end position="39"/>
    </location>
</feature>
<feature type="domain" description="Ancillary SecYEG translocon subunit/Cell division coordinator CpoB TPR" evidence="10">
    <location>
        <begin position="15"/>
        <end position="215"/>
    </location>
</feature>
<evidence type="ECO:0000256" key="1">
    <source>
        <dbReference type="ARBA" id="ARBA00004401"/>
    </source>
</evidence>
<evidence type="ECO:0000256" key="2">
    <source>
        <dbReference type="ARBA" id="ARBA00022475"/>
    </source>
</evidence>
<evidence type="ECO:0000256" key="7">
    <source>
        <dbReference type="ARBA" id="ARBA00024197"/>
    </source>
</evidence>
<dbReference type="Proteomes" id="UP000652567">
    <property type="component" value="Unassembled WGS sequence"/>
</dbReference>
<dbReference type="InterPro" id="IPR011990">
    <property type="entry name" value="TPR-like_helical_dom_sf"/>
</dbReference>
<reference evidence="11" key="1">
    <citation type="submission" date="2018-07" db="EMBL/GenBank/DDBJ databases">
        <title>Genome assembly of strain Ka43.</title>
        <authorList>
            <person name="Kukolya J."/>
            <person name="Nagy I."/>
            <person name="Horvath B."/>
            <person name="Toth A."/>
        </authorList>
    </citation>
    <scope>NUCLEOTIDE SEQUENCE</scope>
    <source>
        <strain evidence="11">KB43</strain>
    </source>
</reference>
<evidence type="ECO:0000256" key="3">
    <source>
        <dbReference type="ARBA" id="ARBA00022692"/>
    </source>
</evidence>
<dbReference type="GO" id="GO:0005886">
    <property type="term" value="C:plasma membrane"/>
    <property type="evidence" value="ECO:0007669"/>
    <property type="project" value="UniProtKB-SubCell"/>
</dbReference>
<dbReference type="PANTHER" id="PTHR38035">
    <property type="entry name" value="UPF0070 PROTEIN YFGM"/>
    <property type="match status" value="1"/>
</dbReference>
<dbReference type="AlphaFoldDB" id="A0A928V744"/>
<dbReference type="PANTHER" id="PTHR38035:SF1">
    <property type="entry name" value="ANCILLARY SECYEG TRANSLOCON SUBUNIT"/>
    <property type="match status" value="1"/>
</dbReference>
<evidence type="ECO:0000256" key="6">
    <source>
        <dbReference type="ARBA" id="ARBA00023186"/>
    </source>
</evidence>
<keyword evidence="5 9" id="KW-0472">Membrane</keyword>
<evidence type="ECO:0000256" key="5">
    <source>
        <dbReference type="ARBA" id="ARBA00023136"/>
    </source>
</evidence>
<name>A0A928V744_9GAMM</name>
<keyword evidence="4 9" id="KW-1133">Transmembrane helix</keyword>
<dbReference type="GO" id="GO:0044877">
    <property type="term" value="F:protein-containing complex binding"/>
    <property type="evidence" value="ECO:0007669"/>
    <property type="project" value="InterPro"/>
</dbReference>
<dbReference type="PIRSF" id="PIRSF006170">
    <property type="entry name" value="YfgM"/>
    <property type="match status" value="1"/>
</dbReference>
<gene>
    <name evidence="11" type="ORF">C4F51_11900</name>
</gene>
<comment type="caution">
    <text evidence="11">The sequence shown here is derived from an EMBL/GenBank/DDBJ whole genome shotgun (WGS) entry which is preliminary data.</text>
</comment>
<evidence type="ECO:0000256" key="8">
    <source>
        <dbReference type="ARBA" id="ARBA00024235"/>
    </source>
</evidence>
<comment type="similarity">
    <text evidence="7">Belongs to the YfgM family.</text>
</comment>
<dbReference type="InterPro" id="IPR018704">
    <property type="entry name" value="SecYEG/CpoB_TPR"/>
</dbReference>
<keyword evidence="6" id="KW-0143">Chaperone</keyword>
<dbReference type="InterPro" id="IPR026039">
    <property type="entry name" value="YfgM"/>
</dbReference>
<proteinExistence type="inferred from homology"/>
<dbReference type="EMBL" id="PRDL01000001">
    <property type="protein sequence ID" value="MBE8717887.1"/>
    <property type="molecule type" value="Genomic_DNA"/>
</dbReference>
<dbReference type="Gene3D" id="1.25.40.10">
    <property type="entry name" value="Tetratricopeptide repeat domain"/>
    <property type="match status" value="1"/>
</dbReference>
<comment type="subcellular location">
    <subcellularLocation>
        <location evidence="1">Cell membrane</location>
        <topology evidence="1">Single-pass type II membrane protein</topology>
    </subcellularLocation>
</comment>
<keyword evidence="3 9" id="KW-0812">Transmembrane</keyword>